<dbReference type="Pfam" id="PF00432">
    <property type="entry name" value="Prenyltrans"/>
    <property type="match status" value="2"/>
</dbReference>
<evidence type="ECO:0000256" key="6">
    <source>
        <dbReference type="ARBA" id="ARBA00022737"/>
    </source>
</evidence>
<evidence type="ECO:0000256" key="1">
    <source>
        <dbReference type="ARBA" id="ARBA00001947"/>
    </source>
</evidence>
<keyword evidence="4" id="KW-0808">Transferase</keyword>
<reference evidence="9 10" key="1">
    <citation type="submission" date="2020-04" db="EMBL/GenBank/DDBJ databases">
        <authorList>
            <person name="Laetsch R D."/>
            <person name="Stevens L."/>
            <person name="Kumar S."/>
            <person name="Blaxter L. M."/>
        </authorList>
    </citation>
    <scope>NUCLEOTIDE SEQUENCE [LARGE SCALE GENOMIC DNA]</scope>
</reference>
<dbReference type="SUPFAM" id="SSF48239">
    <property type="entry name" value="Terpenoid cyclases/Protein prenyltransferases"/>
    <property type="match status" value="2"/>
</dbReference>
<evidence type="ECO:0000256" key="3">
    <source>
        <dbReference type="ARBA" id="ARBA00022602"/>
    </source>
</evidence>
<gene>
    <name evidence="9" type="ORF">CBOVIS_LOCUS12686</name>
</gene>
<dbReference type="Proteomes" id="UP000494206">
    <property type="component" value="Unassembled WGS sequence"/>
</dbReference>
<dbReference type="InterPro" id="IPR001330">
    <property type="entry name" value="Prenyltrans"/>
</dbReference>
<evidence type="ECO:0000259" key="8">
    <source>
        <dbReference type="Pfam" id="PF00432"/>
    </source>
</evidence>
<dbReference type="PANTHER" id="PTHR11774">
    <property type="entry name" value="GERANYLGERANYL TRANSFERASE TYPE BETA SUBUNIT"/>
    <property type="match status" value="1"/>
</dbReference>
<evidence type="ECO:0000313" key="10">
    <source>
        <dbReference type="Proteomes" id="UP000494206"/>
    </source>
</evidence>
<dbReference type="SUPFAM" id="SSF50978">
    <property type="entry name" value="WD40 repeat-like"/>
    <property type="match status" value="1"/>
</dbReference>
<keyword evidence="3" id="KW-0637">Prenyltransferase</keyword>
<dbReference type="Gene3D" id="1.50.10.20">
    <property type="match status" value="2"/>
</dbReference>
<comment type="caution">
    <text evidence="9">The sequence shown here is derived from an EMBL/GenBank/DDBJ whole genome shotgun (WGS) entry which is preliminary data.</text>
</comment>
<organism evidence="9 10">
    <name type="scientific">Caenorhabditis bovis</name>
    <dbReference type="NCBI Taxonomy" id="2654633"/>
    <lineage>
        <taxon>Eukaryota</taxon>
        <taxon>Metazoa</taxon>
        <taxon>Ecdysozoa</taxon>
        <taxon>Nematoda</taxon>
        <taxon>Chromadorea</taxon>
        <taxon>Rhabditida</taxon>
        <taxon>Rhabditina</taxon>
        <taxon>Rhabditomorpha</taxon>
        <taxon>Rhabditoidea</taxon>
        <taxon>Rhabditidae</taxon>
        <taxon>Peloderinae</taxon>
        <taxon>Caenorhabditis</taxon>
    </lineage>
</organism>
<keyword evidence="7" id="KW-0862">Zinc</keyword>
<keyword evidence="6" id="KW-0677">Repeat</keyword>
<dbReference type="GO" id="GO:0004662">
    <property type="term" value="F:CAAX-protein geranylgeranyltransferase activity"/>
    <property type="evidence" value="ECO:0007669"/>
    <property type="project" value="TreeGrafter"/>
</dbReference>
<dbReference type="InterPro" id="IPR036322">
    <property type="entry name" value="WD40_repeat_dom_sf"/>
</dbReference>
<dbReference type="OrthoDB" id="24893at2759"/>
<accession>A0A8S1FE26</accession>
<keyword evidence="10" id="KW-1185">Reference proteome</keyword>
<dbReference type="InterPro" id="IPR045089">
    <property type="entry name" value="PGGT1B-like"/>
</dbReference>
<feature type="domain" description="Prenyltransferase alpha-alpha toroid" evidence="8">
    <location>
        <begin position="648"/>
        <end position="884"/>
    </location>
</feature>
<feature type="domain" description="Prenyltransferase alpha-alpha toroid" evidence="8">
    <location>
        <begin position="42"/>
        <end position="113"/>
    </location>
</feature>
<sequence>MVIEFLFRSDRQMSDLFDENSLNNYLTEKAFKAINDGVPQRLEFEKHVKFLKRHLAVYPEAYNSLDTTRITLLFFAISSLDLLGELNNVTTPEERKIYIDWIYSLQLSKGRDFGVVSFGQRGLGGLLLDIDNPVKDEKFNWIPQYNLQAFFRKKIVPHRLGLWEPVLRPRFRKSKFNRLPGHFLPNTPSFMMDSRNLLCVKYFENDGFVRVWTVSERSRRNFLERFDVKSSVKNFAESRIMSGEFAVVDYDGMLWIGDIDEGPQATARVKCNEANEILEFVSFCDHPRMLAVGTATAIRTIDSRMIENRAACELFKVPEFDTRFDNEPEYISTEPPRPCKIRHIQNLASTSNNFVIVTNYAMHLVDDRFPGSSIFTLRHAIPDGAHKMLVSNTVIDPLKGGEVTSVFMLDHTFGDIYLSKLYHHKTKVWSSTAPFVRLGGPEDYNRLLKRGKYIDRRTMIEEPLRAIAFVEGTSTNQFLLTQTDDGAIWSLRFTSKDDPNLDAERDSSIERIEKYLDEHALSDIYAPVYLTKVCDELKEDPKKKRQIALFNGILDKNMVRESWKRADEEARNGIQLSFEPTLIQERLVAEETCPEECLFSKATIDGYMEGLKYKIPPPEETGIDEVDEEEDSNEEIPIPMEGSYSCDESDYDAANLAQTYSALLTLTILGDDLSRVNRTAILESVKRAQRKCGSFWSQASGSESDMRFVYCAVAICHILHDTDAIDWKKLGDFIKSSLNIDGGIGQGPGDESHGGSTFCAIASLALANRLWNEEVLTLKEIARLVKWALWKQSMGFHGRSHKADDSCYAFWIGATLTILNSYNLVNTVYLREFLMIAQHPHIGGFCKHPEPGSYSDLLHTYFSIAALSLMREPPINAINPAMNVSSRAFEHIAKLRFN</sequence>
<dbReference type="GO" id="GO:0005953">
    <property type="term" value="C:CAAX-protein geranylgeranyltransferase complex"/>
    <property type="evidence" value="ECO:0007669"/>
    <property type="project" value="TreeGrafter"/>
</dbReference>
<dbReference type="AlphaFoldDB" id="A0A8S1FE26"/>
<comment type="cofactor">
    <cofactor evidence="1">
        <name>Zn(2+)</name>
        <dbReference type="ChEBI" id="CHEBI:29105"/>
    </cofactor>
</comment>
<evidence type="ECO:0000256" key="2">
    <source>
        <dbReference type="ARBA" id="ARBA00010497"/>
    </source>
</evidence>
<evidence type="ECO:0000256" key="5">
    <source>
        <dbReference type="ARBA" id="ARBA00022723"/>
    </source>
</evidence>
<dbReference type="GO" id="GO:0046872">
    <property type="term" value="F:metal ion binding"/>
    <property type="evidence" value="ECO:0007669"/>
    <property type="project" value="UniProtKB-KW"/>
</dbReference>
<dbReference type="InterPro" id="IPR008930">
    <property type="entry name" value="Terpenoid_cyclase/PrenylTrfase"/>
</dbReference>
<comment type="similarity">
    <text evidence="2">Belongs to the protein prenyltransferase subunit beta family.</text>
</comment>
<name>A0A8S1FE26_9PELO</name>
<protein>
    <recommendedName>
        <fullName evidence="8">Prenyltransferase alpha-alpha toroid domain-containing protein</fullName>
    </recommendedName>
</protein>
<evidence type="ECO:0000313" key="9">
    <source>
        <dbReference type="EMBL" id="CAB3411276.1"/>
    </source>
</evidence>
<keyword evidence="5" id="KW-0479">Metal-binding</keyword>
<evidence type="ECO:0000256" key="4">
    <source>
        <dbReference type="ARBA" id="ARBA00022679"/>
    </source>
</evidence>
<proteinExistence type="inferred from homology"/>
<evidence type="ECO:0000256" key="7">
    <source>
        <dbReference type="ARBA" id="ARBA00022833"/>
    </source>
</evidence>
<dbReference type="PANTHER" id="PTHR11774:SF4">
    <property type="entry name" value="GERANYLGERANYL TRANSFERASE TYPE-1 SUBUNIT BETA"/>
    <property type="match status" value="1"/>
</dbReference>
<dbReference type="EMBL" id="CADEPM010000013">
    <property type="protein sequence ID" value="CAB3411276.1"/>
    <property type="molecule type" value="Genomic_DNA"/>
</dbReference>